<name>A0A1B2EJH9_9HYPH</name>
<dbReference type="InterPro" id="IPR007844">
    <property type="entry name" value="AsmA"/>
</dbReference>
<dbReference type="KEGG" id="moc:BB934_19240"/>
<protein>
    <recommendedName>
        <fullName evidence="2">AsmA domain-containing protein</fullName>
    </recommendedName>
</protein>
<dbReference type="PANTHER" id="PTHR30441:SF4">
    <property type="entry name" value="PROTEIN ASMA"/>
    <property type="match status" value="1"/>
</dbReference>
<dbReference type="Pfam" id="PF05170">
    <property type="entry name" value="AsmA"/>
    <property type="match status" value="1"/>
</dbReference>
<organism evidence="3">
    <name type="scientific">Microvirga ossetica</name>
    <dbReference type="NCBI Taxonomy" id="1882682"/>
    <lineage>
        <taxon>Bacteria</taxon>
        <taxon>Pseudomonadati</taxon>
        <taxon>Pseudomonadota</taxon>
        <taxon>Alphaproteobacteria</taxon>
        <taxon>Hyphomicrobiales</taxon>
        <taxon>Methylobacteriaceae</taxon>
        <taxon>Microvirga</taxon>
    </lineage>
</organism>
<dbReference type="RefSeq" id="WP_099511107.1">
    <property type="nucleotide sequence ID" value="NZ_CP016616.1"/>
</dbReference>
<accession>A0A1B2EJH9</accession>
<feature type="compositionally biased region" description="Pro residues" evidence="1">
    <location>
        <begin position="1169"/>
        <end position="1182"/>
    </location>
</feature>
<dbReference type="PANTHER" id="PTHR30441">
    <property type="entry name" value="DUF748 DOMAIN-CONTAINING PROTEIN"/>
    <property type="match status" value="1"/>
</dbReference>
<reference evidence="3" key="1">
    <citation type="submission" date="2016-07" db="EMBL/GenBank/DDBJ databases">
        <title>Microvirga ossetica sp. nov. a new species of rhizobia isolated from root nodules of the legume species Vicia alpestris Steven originated from North Ossetia region in the Caucasus.</title>
        <authorList>
            <person name="Safronova V.I."/>
            <person name="Kuznetsova I.G."/>
            <person name="Sazanova A.L."/>
            <person name="Belimov A."/>
            <person name="Andronov E."/>
            <person name="Osledkin Y.S."/>
            <person name="Onishchuk O.P."/>
            <person name="Kurchak O.N."/>
            <person name="Shaposhnikov A.I."/>
            <person name="Willems A."/>
            <person name="Tikhonovich I.A."/>
        </authorList>
    </citation>
    <scope>NUCLEOTIDE SEQUENCE [LARGE SCALE GENOMIC DNA]</scope>
    <source>
        <strain evidence="3">V5/3M</strain>
    </source>
</reference>
<evidence type="ECO:0000259" key="2">
    <source>
        <dbReference type="Pfam" id="PF05170"/>
    </source>
</evidence>
<dbReference type="InterPro" id="IPR052894">
    <property type="entry name" value="AsmA-related"/>
</dbReference>
<evidence type="ECO:0000313" key="3">
    <source>
        <dbReference type="EMBL" id="ANY80097.1"/>
    </source>
</evidence>
<proteinExistence type="predicted"/>
<dbReference type="EMBL" id="CP016616">
    <property type="protein sequence ID" value="ANY80097.1"/>
    <property type="molecule type" value="Genomic_DNA"/>
</dbReference>
<dbReference type="GO" id="GO:0005886">
    <property type="term" value="C:plasma membrane"/>
    <property type="evidence" value="ECO:0007669"/>
    <property type="project" value="TreeGrafter"/>
</dbReference>
<gene>
    <name evidence="3" type="ORF">BB934_19240</name>
</gene>
<feature type="region of interest" description="Disordered" evidence="1">
    <location>
        <begin position="1120"/>
        <end position="1189"/>
    </location>
</feature>
<evidence type="ECO:0000256" key="1">
    <source>
        <dbReference type="SAM" id="MobiDB-lite"/>
    </source>
</evidence>
<feature type="domain" description="AsmA" evidence="2">
    <location>
        <begin position="5"/>
        <end position="127"/>
    </location>
</feature>
<feature type="compositionally biased region" description="Basic and acidic residues" evidence="1">
    <location>
        <begin position="1120"/>
        <end position="1148"/>
    </location>
</feature>
<dbReference type="AlphaFoldDB" id="A0A1B2EJH9"/>
<dbReference type="GO" id="GO:0090313">
    <property type="term" value="P:regulation of protein targeting to membrane"/>
    <property type="evidence" value="ECO:0007669"/>
    <property type="project" value="TreeGrafter"/>
</dbReference>
<dbReference type="OrthoDB" id="9816380at2"/>
<sequence>MRDILTIIASIVILILAVAVAAPPFITWEAHRDTIDHLIARASGTEAKTEGSIGIRLLPAPRITLGRLRLGGKTPDSPVLNADYVRAEVALMPLLQGDVRFTETRVGRADIRIPVAGDGEWRLPPDLVSGSGRARRWAIENLSVAQLLVTTQSASTGRTNQAFAENVSIEGQRLIGPWRVEGTTSGVPFRLVTGELAEDKTIQVKLSGGGDIYPRFDLDARLGLNEGMGDAATPNVSGKAKVLFGPPAQIAAAGIPIPIAVETEFKTVPGAVELNPVSLEAGEGGASLRMTGEGRIGLNEPRISLKLEGRRLDADSFILSGNGQDFKSRLQQWSLPVVHIPIDLDLKIDSIGLAQEDLSNANLRLSLDTGRARLDRIEFTAPGETRVALEGQLGLTTRGGINGKVALASNASDRLARYLARIGINSPLLRVLDGRPVEASSEIAFSNPVLSFNRLRLKTGESTLTGNVRYTAPEADERGKVEAQVAIQSLNLDDLPQLSSVFQATEKVDVGFILDARGVSAGKSPPTGRISARILSDGPALLVETLDIVDLAGANARVRGRIAPDGSGQITGKVTAQRADPLVDLLGSVWVGGISKLVPHFVREGALDLDVTSERVAPVPGSTELRLRTTAKGRVSGGPFEGRVESVDGRTESLTIGLSTDSTGRWVNRANLAGLNRPSQIDLRGTRVGSGQFNLTIAGDVAGVRIATRRPFSLSEGDDVVDSGEAEISTADIAPFLQLLGDGAGVASPVPANGRVTLGRERGATLLDINGKVANNNVQARLVAASRSEIGGEVSLERVSLPWLVAALSLNMPGDAGATAIWSTARFGQSGRLITGGQVTFRVGSVELGRGLQASRASFVVEAKSDGISLRNFDATLGSGRITGGTTITRQGAVATIVGEGSLERVPLWTLAGSTPFEAVLSGPLKFGAVGSSPSELVANLGGAGDWQVTNLRIPAADPAVFERALKRALAENEPLVEGKSEAILGMELGRAPFNAAPIKTSAALVGGILRLSPFVAESGAATWQGAVTFDLKTLQLDARGALTAKTSPPEWVGAPPSVGLNWQGSLTAPVRQIDAGPFRNGLAAIVLKRELEKIEAFERAAAERQRQIDAQREAERQRVKAAEEEAMRQARARAEAERARRDAERLQSEQQNQPEPAPEPTPSQTSAPPLPPPFQIAPPPSVYGTPTR</sequence>